<dbReference type="PANTHER" id="PTHR14239">
    <property type="entry name" value="DUDULIN-RELATED"/>
    <property type="match status" value="1"/>
</dbReference>
<dbReference type="GO" id="GO:0006826">
    <property type="term" value="P:iron ion transport"/>
    <property type="evidence" value="ECO:0007669"/>
    <property type="project" value="UniProtKB-KW"/>
</dbReference>
<dbReference type="GO" id="GO:0010008">
    <property type="term" value="C:endosome membrane"/>
    <property type="evidence" value="ECO:0007669"/>
    <property type="project" value="UniProtKB-SubCell"/>
</dbReference>
<comment type="caution">
    <text evidence="23">The sequence shown here is derived from an EMBL/GenBank/DDBJ whole genome shotgun (WGS) entry which is preliminary data.</text>
</comment>
<evidence type="ECO:0000259" key="21">
    <source>
        <dbReference type="Pfam" id="PF01794"/>
    </source>
</evidence>
<name>A0A9Q1G8S1_SYNKA</name>
<dbReference type="InterPro" id="IPR028939">
    <property type="entry name" value="P5C_Rdtase_cat_N"/>
</dbReference>
<dbReference type="Pfam" id="PF03807">
    <property type="entry name" value="F420_oxidored"/>
    <property type="match status" value="1"/>
</dbReference>
<evidence type="ECO:0000256" key="19">
    <source>
        <dbReference type="ARBA" id="ARBA00049387"/>
    </source>
</evidence>
<comment type="cofactor">
    <cofactor evidence="2">
        <name>FAD</name>
        <dbReference type="ChEBI" id="CHEBI:57692"/>
    </cofactor>
</comment>
<keyword evidence="9" id="KW-0479">Metal-binding</keyword>
<dbReference type="InterPro" id="IPR036291">
    <property type="entry name" value="NAD(P)-bd_dom_sf"/>
</dbReference>
<gene>
    <name evidence="23" type="ORF">SKAU_G00075690</name>
</gene>
<feature type="domain" description="Pyrroline-5-carboxylate reductase catalytic N-terminal" evidence="22">
    <location>
        <begin position="42"/>
        <end position="129"/>
    </location>
</feature>
<dbReference type="EMBL" id="JAINUF010000002">
    <property type="protein sequence ID" value="KAJ8376989.1"/>
    <property type="molecule type" value="Genomic_DNA"/>
</dbReference>
<dbReference type="InterPro" id="IPR051267">
    <property type="entry name" value="STEAP_metalloreductase"/>
</dbReference>
<evidence type="ECO:0000256" key="18">
    <source>
        <dbReference type="ARBA" id="ARBA00048958"/>
    </source>
</evidence>
<evidence type="ECO:0000256" key="13">
    <source>
        <dbReference type="ARBA" id="ARBA00023002"/>
    </source>
</evidence>
<feature type="domain" description="Ferric oxidoreductase" evidence="21">
    <location>
        <begin position="271"/>
        <end position="405"/>
    </location>
</feature>
<keyword evidence="7" id="KW-0285">Flavoprotein</keyword>
<evidence type="ECO:0000313" key="24">
    <source>
        <dbReference type="Proteomes" id="UP001152622"/>
    </source>
</evidence>
<dbReference type="GO" id="GO:0005886">
    <property type="term" value="C:plasma membrane"/>
    <property type="evidence" value="ECO:0007669"/>
    <property type="project" value="TreeGrafter"/>
</dbReference>
<keyword evidence="13" id="KW-0560">Oxidoreductase</keyword>
<dbReference type="Pfam" id="PF01794">
    <property type="entry name" value="Ferric_reduct"/>
    <property type="match status" value="1"/>
</dbReference>
<dbReference type="Proteomes" id="UP001152622">
    <property type="component" value="Chromosome 2"/>
</dbReference>
<evidence type="ECO:0000256" key="1">
    <source>
        <dbReference type="ARBA" id="ARBA00001970"/>
    </source>
</evidence>
<evidence type="ECO:0000256" key="8">
    <source>
        <dbReference type="ARBA" id="ARBA00022692"/>
    </source>
</evidence>
<dbReference type="Gene3D" id="3.40.50.720">
    <property type="entry name" value="NAD(P)-binding Rossmann-like Domain"/>
    <property type="match status" value="1"/>
</dbReference>
<keyword evidence="6" id="KW-0410">Iron transport</keyword>
<evidence type="ECO:0000256" key="10">
    <source>
        <dbReference type="ARBA" id="ARBA00022753"/>
    </source>
</evidence>
<dbReference type="GO" id="GO:0015677">
    <property type="term" value="P:copper ion import"/>
    <property type="evidence" value="ECO:0007669"/>
    <property type="project" value="TreeGrafter"/>
</dbReference>
<keyword evidence="14" id="KW-0408">Iron</keyword>
<keyword evidence="16" id="KW-0406">Ion transport</keyword>
<evidence type="ECO:0000256" key="9">
    <source>
        <dbReference type="ARBA" id="ARBA00022723"/>
    </source>
</evidence>
<feature type="transmembrane region" description="Helical" evidence="20">
    <location>
        <begin position="445"/>
        <end position="464"/>
    </location>
</feature>
<keyword evidence="11" id="KW-0274">FAD</keyword>
<evidence type="ECO:0000259" key="22">
    <source>
        <dbReference type="Pfam" id="PF03807"/>
    </source>
</evidence>
<evidence type="ECO:0000256" key="4">
    <source>
        <dbReference type="ARBA" id="ARBA00007729"/>
    </source>
</evidence>
<comment type="cofactor">
    <cofactor evidence="1">
        <name>heme b</name>
        <dbReference type="ChEBI" id="CHEBI:60344"/>
    </cofactor>
</comment>
<dbReference type="GO" id="GO:0046872">
    <property type="term" value="F:metal ion binding"/>
    <property type="evidence" value="ECO:0007669"/>
    <property type="project" value="UniProtKB-KW"/>
</dbReference>
<evidence type="ECO:0000256" key="3">
    <source>
        <dbReference type="ARBA" id="ARBA00004337"/>
    </source>
</evidence>
<feature type="transmembrane region" description="Helical" evidence="20">
    <location>
        <begin position="226"/>
        <end position="249"/>
    </location>
</feature>
<evidence type="ECO:0000256" key="5">
    <source>
        <dbReference type="ARBA" id="ARBA00022448"/>
    </source>
</evidence>
<feature type="transmembrane region" description="Helical" evidence="20">
    <location>
        <begin position="269"/>
        <end position="294"/>
    </location>
</feature>
<comment type="catalytic activity">
    <reaction evidence="19">
        <text>2 Fe(2+) + NADP(+) + H(+) = 2 Fe(3+) + NADPH</text>
        <dbReference type="Rhea" id="RHEA:71767"/>
        <dbReference type="ChEBI" id="CHEBI:15378"/>
        <dbReference type="ChEBI" id="CHEBI:29033"/>
        <dbReference type="ChEBI" id="CHEBI:29034"/>
        <dbReference type="ChEBI" id="CHEBI:57783"/>
        <dbReference type="ChEBI" id="CHEBI:58349"/>
    </reaction>
    <physiologicalReaction direction="right-to-left" evidence="19">
        <dbReference type="Rhea" id="RHEA:71769"/>
    </physiologicalReaction>
</comment>
<feature type="transmembrane region" description="Helical" evidence="20">
    <location>
        <begin position="315"/>
        <end position="339"/>
    </location>
</feature>
<dbReference type="GO" id="GO:0008823">
    <property type="term" value="F:cupric reductase (NADH) activity"/>
    <property type="evidence" value="ECO:0007669"/>
    <property type="project" value="TreeGrafter"/>
</dbReference>
<evidence type="ECO:0000256" key="12">
    <source>
        <dbReference type="ARBA" id="ARBA00022989"/>
    </source>
</evidence>
<evidence type="ECO:0000256" key="6">
    <source>
        <dbReference type="ARBA" id="ARBA00022496"/>
    </source>
</evidence>
<organism evidence="23 24">
    <name type="scientific">Synaphobranchus kaupii</name>
    <name type="common">Kaup's arrowtooth eel</name>
    <dbReference type="NCBI Taxonomy" id="118154"/>
    <lineage>
        <taxon>Eukaryota</taxon>
        <taxon>Metazoa</taxon>
        <taxon>Chordata</taxon>
        <taxon>Craniata</taxon>
        <taxon>Vertebrata</taxon>
        <taxon>Euteleostomi</taxon>
        <taxon>Actinopterygii</taxon>
        <taxon>Neopterygii</taxon>
        <taxon>Teleostei</taxon>
        <taxon>Anguilliformes</taxon>
        <taxon>Synaphobranchidae</taxon>
        <taxon>Synaphobranchus</taxon>
    </lineage>
</organism>
<keyword evidence="8 20" id="KW-0812">Transmembrane</keyword>
<sequence>MFPLDVRLGTAFFGVAGKGLNMTDNSDAMPMSEPGFQRKLGTICIFGTGDFGRSLGLRLLQAGYGVVFGSRNPKNSSLLPKGAQVLSHTEAAQTSRLIFVAVHRENYDFLREAGREMLAGKVLVDVSNNLKRNQYPESNAEHLSKLVPAASVVKAFNTVSAWALQSGGLDANRQVLLCGDNSEAKQMVLGIAHSLGLTALDKGSLRAAGEIEDYPLQLFPLWKLPVVVATGLTAFIFFYVLAYDVIYTAVTTGKDTSFRIMVSLANKVFPIVSLIMLALCYLPGVMAGFLQLYNGTKYRRFPNWLDRWMLCRKQLGLIALALATLHVLYTLLIPLRYYVRYRYNTWTISQIKLNKTEAFDNAIAWRKDSYYSIGILGFAFYILLGITSLPSVSNTINWREFRFIQSKLGHLTLFLCTLHTFIYGWDRFLRPSVYRWYLPPAHMLALVVPCIVLVLKFVLITPCVDRAITRIRQGWERKPTASMSNGDAKGSRPLLL</sequence>
<dbReference type="AlphaFoldDB" id="A0A9Q1G8S1"/>
<evidence type="ECO:0000256" key="15">
    <source>
        <dbReference type="ARBA" id="ARBA00023008"/>
    </source>
</evidence>
<evidence type="ECO:0000256" key="11">
    <source>
        <dbReference type="ARBA" id="ARBA00022827"/>
    </source>
</evidence>
<evidence type="ECO:0000256" key="14">
    <source>
        <dbReference type="ARBA" id="ARBA00023004"/>
    </source>
</evidence>
<evidence type="ECO:0000256" key="16">
    <source>
        <dbReference type="ARBA" id="ARBA00023065"/>
    </source>
</evidence>
<feature type="transmembrane region" description="Helical" evidence="20">
    <location>
        <begin position="369"/>
        <end position="387"/>
    </location>
</feature>
<keyword evidence="24" id="KW-1185">Reference proteome</keyword>
<dbReference type="GO" id="GO:0052851">
    <property type="term" value="F:ferric-chelate reductase (NADPH) activity"/>
    <property type="evidence" value="ECO:0007669"/>
    <property type="project" value="TreeGrafter"/>
</dbReference>
<keyword evidence="5" id="KW-0813">Transport</keyword>
<evidence type="ECO:0000256" key="20">
    <source>
        <dbReference type="SAM" id="Phobius"/>
    </source>
</evidence>
<evidence type="ECO:0000313" key="23">
    <source>
        <dbReference type="EMBL" id="KAJ8376989.1"/>
    </source>
</evidence>
<comment type="similarity">
    <text evidence="4">Belongs to the STEAP family.</text>
</comment>
<comment type="catalytic activity">
    <reaction evidence="18">
        <text>2 Cu(+) + NADP(+) + H(+) = 2 Cu(2+) + NADPH</text>
        <dbReference type="Rhea" id="RHEA:71771"/>
        <dbReference type="ChEBI" id="CHEBI:15378"/>
        <dbReference type="ChEBI" id="CHEBI:29036"/>
        <dbReference type="ChEBI" id="CHEBI:49552"/>
        <dbReference type="ChEBI" id="CHEBI:57783"/>
        <dbReference type="ChEBI" id="CHEBI:58349"/>
    </reaction>
    <physiologicalReaction direction="right-to-left" evidence="18">
        <dbReference type="Rhea" id="RHEA:71773"/>
    </physiologicalReaction>
</comment>
<dbReference type="FunFam" id="3.40.50.720:FF:000051">
    <property type="entry name" value="STEAP2 metalloreductase"/>
    <property type="match status" value="1"/>
</dbReference>
<dbReference type="SUPFAM" id="SSF51735">
    <property type="entry name" value="NAD(P)-binding Rossmann-fold domains"/>
    <property type="match status" value="1"/>
</dbReference>
<keyword evidence="15" id="KW-0186">Copper</keyword>
<evidence type="ECO:0000256" key="2">
    <source>
        <dbReference type="ARBA" id="ARBA00001974"/>
    </source>
</evidence>
<reference evidence="23" key="1">
    <citation type="journal article" date="2023" name="Science">
        <title>Genome structures resolve the early diversification of teleost fishes.</title>
        <authorList>
            <person name="Parey E."/>
            <person name="Louis A."/>
            <person name="Montfort J."/>
            <person name="Bouchez O."/>
            <person name="Roques C."/>
            <person name="Iampietro C."/>
            <person name="Lluch J."/>
            <person name="Castinel A."/>
            <person name="Donnadieu C."/>
            <person name="Desvignes T."/>
            <person name="Floi Bucao C."/>
            <person name="Jouanno E."/>
            <person name="Wen M."/>
            <person name="Mejri S."/>
            <person name="Dirks R."/>
            <person name="Jansen H."/>
            <person name="Henkel C."/>
            <person name="Chen W.J."/>
            <person name="Zahm M."/>
            <person name="Cabau C."/>
            <person name="Klopp C."/>
            <person name="Thompson A.W."/>
            <person name="Robinson-Rechavi M."/>
            <person name="Braasch I."/>
            <person name="Lecointre G."/>
            <person name="Bobe J."/>
            <person name="Postlethwait J.H."/>
            <person name="Berthelot C."/>
            <person name="Roest Crollius H."/>
            <person name="Guiguen Y."/>
        </authorList>
    </citation>
    <scope>NUCLEOTIDE SEQUENCE</scope>
    <source>
        <strain evidence="23">WJC10195</strain>
    </source>
</reference>
<evidence type="ECO:0000256" key="7">
    <source>
        <dbReference type="ARBA" id="ARBA00022630"/>
    </source>
</evidence>
<comment type="subcellular location">
    <subcellularLocation>
        <location evidence="3">Endosome membrane</location>
        <topology evidence="3">Multi-pass membrane protein</topology>
    </subcellularLocation>
</comment>
<keyword evidence="17 20" id="KW-0472">Membrane</keyword>
<dbReference type="OrthoDB" id="550646at2759"/>
<accession>A0A9Q1G8S1</accession>
<keyword evidence="12 20" id="KW-1133">Transmembrane helix</keyword>
<evidence type="ECO:0008006" key="25">
    <source>
        <dbReference type="Google" id="ProtNLM"/>
    </source>
</evidence>
<keyword evidence="10" id="KW-0967">Endosome</keyword>
<dbReference type="InterPro" id="IPR013130">
    <property type="entry name" value="Fe3_Rdtase_TM_dom"/>
</dbReference>
<dbReference type="PANTHER" id="PTHR14239:SF5">
    <property type="entry name" value="METALLOREDUCTASE STEAP4"/>
    <property type="match status" value="1"/>
</dbReference>
<proteinExistence type="inferred from homology"/>
<protein>
    <recommendedName>
        <fullName evidence="25">Metalloreductase STEAP4</fullName>
    </recommendedName>
</protein>
<evidence type="ECO:0000256" key="17">
    <source>
        <dbReference type="ARBA" id="ARBA00023136"/>
    </source>
</evidence>